<gene>
    <name evidence="2" type="ORF">AVDCRST_MAG57-1779</name>
</gene>
<feature type="compositionally biased region" description="Basic residues" evidence="1">
    <location>
        <begin position="29"/>
        <end position="46"/>
    </location>
</feature>
<feature type="non-terminal residue" evidence="2">
    <location>
        <position position="1"/>
    </location>
</feature>
<feature type="compositionally biased region" description="Basic residues" evidence="1">
    <location>
        <begin position="56"/>
        <end position="68"/>
    </location>
</feature>
<dbReference type="AlphaFoldDB" id="A0A6J4I7M1"/>
<organism evidence="2">
    <name type="scientific">uncultured Blastococcus sp</name>
    <dbReference type="NCBI Taxonomy" id="217144"/>
    <lineage>
        <taxon>Bacteria</taxon>
        <taxon>Bacillati</taxon>
        <taxon>Actinomycetota</taxon>
        <taxon>Actinomycetes</taxon>
        <taxon>Geodermatophilales</taxon>
        <taxon>Geodermatophilaceae</taxon>
        <taxon>Blastococcus</taxon>
        <taxon>environmental samples</taxon>
    </lineage>
</organism>
<evidence type="ECO:0000313" key="2">
    <source>
        <dbReference type="EMBL" id="CAA9244276.1"/>
    </source>
</evidence>
<feature type="region of interest" description="Disordered" evidence="1">
    <location>
        <begin position="1"/>
        <end position="86"/>
    </location>
</feature>
<feature type="non-terminal residue" evidence="2">
    <location>
        <position position="100"/>
    </location>
</feature>
<evidence type="ECO:0000256" key="1">
    <source>
        <dbReference type="SAM" id="MobiDB-lite"/>
    </source>
</evidence>
<reference evidence="2" key="1">
    <citation type="submission" date="2020-02" db="EMBL/GenBank/DDBJ databases">
        <authorList>
            <person name="Meier V. D."/>
        </authorList>
    </citation>
    <scope>NUCLEOTIDE SEQUENCE</scope>
    <source>
        <strain evidence="2">AVDCRST_MAG57</strain>
    </source>
</reference>
<accession>A0A6J4I7M1</accession>
<proteinExistence type="predicted"/>
<sequence length="100" mass="10854">GRQQAGARAPGTGTHGSGRRLGAGLSAARLRRPARRRTAAHRRRHGDRAVADDRRRLQRRRRRRRPLGRRAPGAQPVAARRTAAPAGVRAVADLAPARAL</sequence>
<name>A0A6J4I7M1_9ACTN</name>
<dbReference type="EMBL" id="CADCTI010000150">
    <property type="protein sequence ID" value="CAA9244276.1"/>
    <property type="molecule type" value="Genomic_DNA"/>
</dbReference>
<protein>
    <submittedName>
        <fullName evidence="2">Uncharacterized protein</fullName>
    </submittedName>
</protein>